<protein>
    <submittedName>
        <fullName evidence="1">Uncharacterized protein</fullName>
    </submittedName>
</protein>
<dbReference type="AlphaFoldDB" id="A0A562ML27"/>
<evidence type="ECO:0000313" key="2">
    <source>
        <dbReference type="Proteomes" id="UP000317122"/>
    </source>
</evidence>
<proteinExistence type="predicted"/>
<reference evidence="1 2" key="1">
    <citation type="journal article" date="2015" name="Stand. Genomic Sci.">
        <title>Genomic Encyclopedia of Bacterial and Archaeal Type Strains, Phase III: the genomes of soil and plant-associated and newly described type strains.</title>
        <authorList>
            <person name="Whitman W.B."/>
            <person name="Woyke T."/>
            <person name="Klenk H.P."/>
            <person name="Zhou Y."/>
            <person name="Lilburn T.G."/>
            <person name="Beck B.J."/>
            <person name="De Vos P."/>
            <person name="Vandamme P."/>
            <person name="Eisen J.A."/>
            <person name="Garrity G."/>
            <person name="Hugenholtz P."/>
            <person name="Kyrpides N.C."/>
        </authorList>
    </citation>
    <scope>NUCLEOTIDE SEQUENCE [LARGE SCALE GENOMIC DNA]</scope>
    <source>
        <strain evidence="1 2">CGMCC 1.2546</strain>
    </source>
</reference>
<dbReference type="Proteomes" id="UP000317122">
    <property type="component" value="Unassembled WGS sequence"/>
</dbReference>
<organism evidence="1 2">
    <name type="scientific">Mesorhizobium tianshanense</name>
    <dbReference type="NCBI Taxonomy" id="39844"/>
    <lineage>
        <taxon>Bacteria</taxon>
        <taxon>Pseudomonadati</taxon>
        <taxon>Pseudomonadota</taxon>
        <taxon>Alphaproteobacteria</taxon>
        <taxon>Hyphomicrobiales</taxon>
        <taxon>Phyllobacteriaceae</taxon>
        <taxon>Mesorhizobium</taxon>
    </lineage>
</organism>
<name>A0A562ML27_9HYPH</name>
<dbReference type="EMBL" id="VLKT01000076">
    <property type="protein sequence ID" value="TWI20612.1"/>
    <property type="molecule type" value="Genomic_DNA"/>
</dbReference>
<evidence type="ECO:0000313" key="1">
    <source>
        <dbReference type="EMBL" id="TWI20612.1"/>
    </source>
</evidence>
<keyword evidence="2" id="KW-1185">Reference proteome</keyword>
<comment type="caution">
    <text evidence="1">The sequence shown here is derived from an EMBL/GenBank/DDBJ whole genome shotgun (WGS) entry which is preliminary data.</text>
</comment>
<accession>A0A562ML27</accession>
<gene>
    <name evidence="1" type="ORF">IQ26_06971</name>
</gene>
<dbReference type="RefSeq" id="WP_156090970.1">
    <property type="nucleotide sequence ID" value="NZ_BSPF01000097.1"/>
</dbReference>
<sequence length="48" mass="5155">MGGALTLMLRVQIVPVNAPLITAGEGADLSHYDIWRVTEMLAPAYVSI</sequence>